<accession>A0AAV1AMB4</accession>
<proteinExistence type="predicted"/>
<keyword evidence="4" id="KW-1185">Reference proteome</keyword>
<sequence length="145" mass="16342">MAIDQENPPSLPPANNNTNNHTNKHHCSSNNYQKDMMDPYFMHPSDNLGVAIISPPLNNLNYHSQSRSIVVALRSKNKLGFLDGTLPRPAESDSLTLTWDRCNTMVMAGVINSVEPDIAQSILWMDTAAEIWTELFDRYHQGDIF</sequence>
<dbReference type="InterPro" id="IPR029472">
    <property type="entry name" value="Copia-like_N"/>
</dbReference>
<dbReference type="EMBL" id="OX451739">
    <property type="protein sequence ID" value="CAI8611441.1"/>
    <property type="molecule type" value="Genomic_DNA"/>
</dbReference>
<protein>
    <recommendedName>
        <fullName evidence="2">Retrotransposon Copia-like N-terminal domain-containing protein</fullName>
    </recommendedName>
</protein>
<dbReference type="Proteomes" id="UP001157006">
    <property type="component" value="Chromosome 4"/>
</dbReference>
<dbReference type="PANTHER" id="PTHR37610:SF55">
    <property type="entry name" value="RETROTRANSPOSON COPIA-LIKE N-TERMINAL DOMAIN-CONTAINING PROTEIN"/>
    <property type="match status" value="1"/>
</dbReference>
<feature type="region of interest" description="Disordered" evidence="1">
    <location>
        <begin position="1"/>
        <end position="30"/>
    </location>
</feature>
<dbReference type="Pfam" id="PF14244">
    <property type="entry name" value="Retrotran_gag_3"/>
    <property type="match status" value="1"/>
</dbReference>
<feature type="domain" description="Retrotransposon Copia-like N-terminal" evidence="2">
    <location>
        <begin position="43"/>
        <end position="90"/>
    </location>
</feature>
<dbReference type="AlphaFoldDB" id="A0AAV1AMB4"/>
<gene>
    <name evidence="3" type="ORF">VFH_IV229360</name>
</gene>
<evidence type="ECO:0000259" key="2">
    <source>
        <dbReference type="Pfam" id="PF14244"/>
    </source>
</evidence>
<name>A0AAV1AMB4_VICFA</name>
<organism evidence="3 4">
    <name type="scientific">Vicia faba</name>
    <name type="common">Broad bean</name>
    <name type="synonym">Faba vulgaris</name>
    <dbReference type="NCBI Taxonomy" id="3906"/>
    <lineage>
        <taxon>Eukaryota</taxon>
        <taxon>Viridiplantae</taxon>
        <taxon>Streptophyta</taxon>
        <taxon>Embryophyta</taxon>
        <taxon>Tracheophyta</taxon>
        <taxon>Spermatophyta</taxon>
        <taxon>Magnoliopsida</taxon>
        <taxon>eudicotyledons</taxon>
        <taxon>Gunneridae</taxon>
        <taxon>Pentapetalae</taxon>
        <taxon>rosids</taxon>
        <taxon>fabids</taxon>
        <taxon>Fabales</taxon>
        <taxon>Fabaceae</taxon>
        <taxon>Papilionoideae</taxon>
        <taxon>50 kb inversion clade</taxon>
        <taxon>NPAAA clade</taxon>
        <taxon>Hologalegina</taxon>
        <taxon>IRL clade</taxon>
        <taxon>Fabeae</taxon>
        <taxon>Vicia</taxon>
    </lineage>
</organism>
<dbReference type="PANTHER" id="PTHR37610">
    <property type="entry name" value="CCHC-TYPE DOMAIN-CONTAINING PROTEIN"/>
    <property type="match status" value="1"/>
</dbReference>
<evidence type="ECO:0000256" key="1">
    <source>
        <dbReference type="SAM" id="MobiDB-lite"/>
    </source>
</evidence>
<evidence type="ECO:0000313" key="4">
    <source>
        <dbReference type="Proteomes" id="UP001157006"/>
    </source>
</evidence>
<evidence type="ECO:0000313" key="3">
    <source>
        <dbReference type="EMBL" id="CAI8611441.1"/>
    </source>
</evidence>
<reference evidence="3 4" key="1">
    <citation type="submission" date="2023-01" db="EMBL/GenBank/DDBJ databases">
        <authorList>
            <person name="Kreplak J."/>
        </authorList>
    </citation>
    <scope>NUCLEOTIDE SEQUENCE [LARGE SCALE GENOMIC DNA]</scope>
</reference>